<name>A0A6A4GSS4_9AGAR</name>
<accession>A0A6A4GSS4</accession>
<dbReference type="OrthoDB" id="2966465at2759"/>
<organism evidence="1 2">
    <name type="scientific">Gymnopus androsaceus JB14</name>
    <dbReference type="NCBI Taxonomy" id="1447944"/>
    <lineage>
        <taxon>Eukaryota</taxon>
        <taxon>Fungi</taxon>
        <taxon>Dikarya</taxon>
        <taxon>Basidiomycota</taxon>
        <taxon>Agaricomycotina</taxon>
        <taxon>Agaricomycetes</taxon>
        <taxon>Agaricomycetidae</taxon>
        <taxon>Agaricales</taxon>
        <taxon>Marasmiineae</taxon>
        <taxon>Omphalotaceae</taxon>
        <taxon>Gymnopus</taxon>
    </lineage>
</organism>
<reference evidence="1" key="1">
    <citation type="journal article" date="2019" name="Environ. Microbiol.">
        <title>Fungal ecological strategies reflected in gene transcription - a case study of two litter decomposers.</title>
        <authorList>
            <person name="Barbi F."/>
            <person name="Kohler A."/>
            <person name="Barry K."/>
            <person name="Baskaran P."/>
            <person name="Daum C."/>
            <person name="Fauchery L."/>
            <person name="Ihrmark K."/>
            <person name="Kuo A."/>
            <person name="LaButti K."/>
            <person name="Lipzen A."/>
            <person name="Morin E."/>
            <person name="Grigoriev I.V."/>
            <person name="Henrissat B."/>
            <person name="Lindahl B."/>
            <person name="Martin F."/>
        </authorList>
    </citation>
    <scope>NUCLEOTIDE SEQUENCE</scope>
    <source>
        <strain evidence="1">JB14</strain>
    </source>
</reference>
<gene>
    <name evidence="1" type="ORF">BT96DRAFT_960255</name>
</gene>
<sequence length="194" mass="22013">MYDLTSCYNCSQSAISELVNELTKYLDDTWKHLLNLGPRNPTTFNGHKAVHALKFQAFKVPNGMICQLHGPVEATSRVLEWCCTNAFCPGANNDTPIRKRNFQVFGNPAYGIRPKDWNAAMSKVQIEVEHGFADVVQSWLFLDAWWKLQVYSSPVGQYYRVGVLLSNCCNCIHPNQTALTLDCHPPTLEEYLQL</sequence>
<evidence type="ECO:0008006" key="3">
    <source>
        <dbReference type="Google" id="ProtNLM"/>
    </source>
</evidence>
<evidence type="ECO:0000313" key="2">
    <source>
        <dbReference type="Proteomes" id="UP000799118"/>
    </source>
</evidence>
<protein>
    <recommendedName>
        <fullName evidence="3">DDE Tnp4 domain-containing protein</fullName>
    </recommendedName>
</protein>
<dbReference type="AlphaFoldDB" id="A0A6A4GSS4"/>
<keyword evidence="2" id="KW-1185">Reference proteome</keyword>
<dbReference type="EMBL" id="ML769755">
    <property type="protein sequence ID" value="KAE9388217.1"/>
    <property type="molecule type" value="Genomic_DNA"/>
</dbReference>
<proteinExistence type="predicted"/>
<evidence type="ECO:0000313" key="1">
    <source>
        <dbReference type="EMBL" id="KAE9388217.1"/>
    </source>
</evidence>
<dbReference type="Proteomes" id="UP000799118">
    <property type="component" value="Unassembled WGS sequence"/>
</dbReference>